<evidence type="ECO:0008006" key="4">
    <source>
        <dbReference type="Google" id="ProtNLM"/>
    </source>
</evidence>
<protein>
    <recommendedName>
        <fullName evidence="4">FlxA-like protein</fullName>
    </recommendedName>
</protein>
<gene>
    <name evidence="2" type="ORF">ATY39_00280</name>
</gene>
<dbReference type="KEGG" id="rst:ATY39_00280"/>
<reference evidence="3" key="2">
    <citation type="submission" date="2016-03" db="EMBL/GenBank/DDBJ databases">
        <authorList>
            <person name="Ploux O."/>
        </authorList>
    </citation>
    <scope>NUCLEOTIDE SEQUENCE [LARGE SCALE GENOMIC DNA]</scope>
    <source>
        <strain evidence="3">PP9</strain>
    </source>
</reference>
<evidence type="ECO:0000313" key="2">
    <source>
        <dbReference type="EMBL" id="AMW97983.1"/>
    </source>
</evidence>
<sequence length="231" mass="26167">MKIQLDHKVNLMHANVTMMKSQEMPQQKQEQPKDSISIGVQARQFFGSHNKKSSLIENLMKQRENILEQKNKLTDRALDKGIDLSSLKEQMKALEKQISDIDAQIAQEQKGKLENKTAESKESAPKTTEESIFSKADSLEQTKTLSRMGRTLSREKVSLESEMKIDAKRGVHSEYKSNRLEKLKEQMTNVQGSLAESVKQTTATSENVTNTETENEDELKVLEQISINAAD</sequence>
<dbReference type="Proteomes" id="UP000076021">
    <property type="component" value="Chromosome"/>
</dbReference>
<evidence type="ECO:0000256" key="1">
    <source>
        <dbReference type="SAM" id="MobiDB-lite"/>
    </source>
</evidence>
<feature type="region of interest" description="Disordered" evidence="1">
    <location>
        <begin position="186"/>
        <end position="231"/>
    </location>
</feature>
<accession>A0A143H8B8</accession>
<feature type="region of interest" description="Disordered" evidence="1">
    <location>
        <begin position="109"/>
        <end position="133"/>
    </location>
</feature>
<evidence type="ECO:0000313" key="3">
    <source>
        <dbReference type="Proteomes" id="UP000076021"/>
    </source>
</evidence>
<reference evidence="2 3" key="1">
    <citation type="journal article" date="2016" name="Genome Announc.">
        <title>Whole-Genome Sequence of Rummeliibacillus stabekisii Strain PP9 Isolated from Antarctic Soil.</title>
        <authorList>
            <person name="da Mota F.F."/>
            <person name="Vollu R.E."/>
            <person name="Jurelevicius D."/>
            <person name="Seldin L."/>
        </authorList>
    </citation>
    <scope>NUCLEOTIDE SEQUENCE [LARGE SCALE GENOMIC DNA]</scope>
    <source>
        <strain evidence="2 3">PP9</strain>
    </source>
</reference>
<dbReference type="OrthoDB" id="2969782at2"/>
<organism evidence="2 3">
    <name type="scientific">Rummeliibacillus stabekisii</name>
    <dbReference type="NCBI Taxonomy" id="241244"/>
    <lineage>
        <taxon>Bacteria</taxon>
        <taxon>Bacillati</taxon>
        <taxon>Bacillota</taxon>
        <taxon>Bacilli</taxon>
        <taxon>Bacillales</taxon>
        <taxon>Caryophanaceae</taxon>
        <taxon>Rummeliibacillus</taxon>
    </lineage>
</organism>
<feature type="compositionally biased region" description="Low complexity" evidence="1">
    <location>
        <begin position="201"/>
        <end position="212"/>
    </location>
</feature>
<feature type="compositionally biased region" description="Basic and acidic residues" evidence="1">
    <location>
        <begin position="109"/>
        <end position="129"/>
    </location>
</feature>
<feature type="compositionally biased region" description="Polar residues" evidence="1">
    <location>
        <begin position="186"/>
        <end position="200"/>
    </location>
</feature>
<name>A0A143H8B8_9BACL</name>
<dbReference type="EMBL" id="CP014806">
    <property type="protein sequence ID" value="AMW97983.1"/>
    <property type="molecule type" value="Genomic_DNA"/>
</dbReference>
<proteinExistence type="predicted"/>
<dbReference type="AlphaFoldDB" id="A0A143H8B8"/>
<dbReference type="RefSeq" id="WP_066784080.1">
    <property type="nucleotide sequence ID" value="NZ_CP014806.1"/>
</dbReference>
<keyword evidence="3" id="KW-1185">Reference proteome</keyword>